<keyword evidence="7 10" id="KW-0784">Thiamine biosynthesis</keyword>
<keyword evidence="4 10" id="KW-0808">Transferase</keyword>
<dbReference type="UniPathway" id="UPA00064">
    <property type="reaction ID" value="UER00091"/>
</dbReference>
<protein>
    <recommendedName>
        <fullName evidence="10">1-deoxy-D-xylulose-5-phosphate synthase</fullName>
        <ecNumber evidence="10">2.2.1.7</ecNumber>
    </recommendedName>
    <alternativeName>
        <fullName evidence="10">1-deoxyxylulose-5-phosphate synthase</fullName>
        <shortName evidence="10">DXP synthase</shortName>
        <shortName evidence="10">DXPS</shortName>
    </alternativeName>
</protein>
<feature type="binding site" evidence="10">
    <location>
        <begin position="113"/>
        <end position="115"/>
    </location>
    <ligand>
        <name>thiamine diphosphate</name>
        <dbReference type="ChEBI" id="CHEBI:58937"/>
    </ligand>
</feature>
<dbReference type="EMBL" id="FOOG01000001">
    <property type="protein sequence ID" value="SFF54537.1"/>
    <property type="molecule type" value="Genomic_DNA"/>
</dbReference>
<gene>
    <name evidence="10" type="primary">dxs</name>
    <name evidence="12" type="ORF">SAMN05216353_101212</name>
</gene>
<feature type="binding site" evidence="10">
    <location>
        <position position="173"/>
    </location>
    <ligand>
        <name>thiamine diphosphate</name>
        <dbReference type="ChEBI" id="CHEBI:58937"/>
    </ligand>
</feature>
<evidence type="ECO:0000256" key="1">
    <source>
        <dbReference type="ARBA" id="ARBA00004980"/>
    </source>
</evidence>
<dbReference type="GO" id="GO:0008661">
    <property type="term" value="F:1-deoxy-D-xylulose-5-phosphate synthase activity"/>
    <property type="evidence" value="ECO:0007669"/>
    <property type="project" value="UniProtKB-UniRule"/>
</dbReference>
<evidence type="ECO:0000256" key="4">
    <source>
        <dbReference type="ARBA" id="ARBA00022679"/>
    </source>
</evidence>
<feature type="binding site" evidence="10">
    <location>
        <position position="173"/>
    </location>
    <ligand>
        <name>Mg(2+)</name>
        <dbReference type="ChEBI" id="CHEBI:18420"/>
    </ligand>
</feature>
<dbReference type="CDD" id="cd07033">
    <property type="entry name" value="TPP_PYR_DXS_TK_like"/>
    <property type="match status" value="1"/>
</dbReference>
<feature type="binding site" evidence="10">
    <location>
        <position position="367"/>
    </location>
    <ligand>
        <name>thiamine diphosphate</name>
        <dbReference type="ChEBI" id="CHEBI:58937"/>
    </ligand>
</feature>
<dbReference type="InterPro" id="IPR020826">
    <property type="entry name" value="Transketolase_BS"/>
</dbReference>
<comment type="cofactor">
    <cofactor evidence="10">
        <name>thiamine diphosphate</name>
        <dbReference type="ChEBI" id="CHEBI:58937"/>
    </cofactor>
    <text evidence="10">Binds 1 thiamine pyrophosphate per subunit.</text>
</comment>
<dbReference type="Pfam" id="PF02780">
    <property type="entry name" value="Transketolase_C"/>
    <property type="match status" value="1"/>
</dbReference>
<evidence type="ECO:0000256" key="2">
    <source>
        <dbReference type="ARBA" id="ARBA00011081"/>
    </source>
</evidence>
<evidence type="ECO:0000256" key="6">
    <source>
        <dbReference type="ARBA" id="ARBA00022842"/>
    </source>
</evidence>
<dbReference type="NCBIfam" id="NF003933">
    <property type="entry name" value="PRK05444.2-2"/>
    <property type="match status" value="1"/>
</dbReference>
<dbReference type="SUPFAM" id="SSF52922">
    <property type="entry name" value="TK C-terminal domain-like"/>
    <property type="match status" value="1"/>
</dbReference>
<dbReference type="OrthoDB" id="9803371at2"/>
<feature type="binding site" evidence="10">
    <location>
        <position position="72"/>
    </location>
    <ligand>
        <name>thiamine diphosphate</name>
        <dbReference type="ChEBI" id="CHEBI:58937"/>
    </ligand>
</feature>
<keyword evidence="8 10" id="KW-0786">Thiamine pyrophosphate</keyword>
<feature type="domain" description="Transketolase-like pyrimidine-binding" evidence="11">
    <location>
        <begin position="316"/>
        <end position="481"/>
    </location>
</feature>
<dbReference type="Proteomes" id="UP000198897">
    <property type="component" value="Unassembled WGS sequence"/>
</dbReference>
<dbReference type="Gene3D" id="3.40.50.970">
    <property type="match status" value="2"/>
</dbReference>
<evidence type="ECO:0000256" key="5">
    <source>
        <dbReference type="ARBA" id="ARBA00022723"/>
    </source>
</evidence>
<sequence>MDLSKIDNPSLLKEMNTKQLEELAEEMRQFLIGNLAATGGHLGANLGVVELTLALHKVYTSPQDRLLWDVGHQSYIHKILTGRGNQFSTLRKYRGLCGFPKRIESEHDIWETGHSSTSLSAAMGMAIARDLKNESHSILPVIGDGALTGGMALEALNHIGHEKKSVTVILNDNEMSIAKNVGALHGALGRMRSAGKYNRAKDDLEWLLKKIPAVGGRIAQAAERLKDSMKYFVVPGMFFEELGFTYYGPVDGHDFEDLLENLNYAKKTEGPVIVHVMTQKGKGYHPAESDVKDKWHGVGPYKIESGEKIKPSSAPPAWSSVISETLRREARTDDRIVAVTPAMILGSKLEKFGEEFPDRLYDVGIAEQHATTLSAGLATQGMKPFLAIYSTFLQRGYDQVIHDVARQNLNVIFGIDRAGLVGADGETHQGVFDISFLRSVPNMVISMPKDENEAQHLVHTAVKYDDGPIAIRYPRGNAEGVDTDEELHTIPIGSWEILKDGKDGVILTFGTTIKMALEASKKLEEEGISICVVNARFMKPLDDSMLHDLMKKDIPVLTVEEAVLQGGFGSSVLEFAAEEGYRSQWIKRMGVPDRFIEHGSVPELWEEIGLTEEKIIENLKEMIPTKQQRA</sequence>
<dbReference type="InterPro" id="IPR005477">
    <property type="entry name" value="Dxylulose-5-P_synthase"/>
</dbReference>
<dbReference type="InterPro" id="IPR029061">
    <property type="entry name" value="THDP-binding"/>
</dbReference>
<dbReference type="GO" id="GO:0009228">
    <property type="term" value="P:thiamine biosynthetic process"/>
    <property type="evidence" value="ECO:0007669"/>
    <property type="project" value="UniProtKB-UniRule"/>
</dbReference>
<dbReference type="HAMAP" id="MF_00315">
    <property type="entry name" value="DXP_synth"/>
    <property type="match status" value="1"/>
</dbReference>
<evidence type="ECO:0000313" key="12">
    <source>
        <dbReference type="EMBL" id="SFF54537.1"/>
    </source>
</evidence>
<comment type="similarity">
    <text evidence="2 10">Belongs to the transketolase family. DXPS subfamily.</text>
</comment>
<dbReference type="PANTHER" id="PTHR43322:SF5">
    <property type="entry name" value="1-DEOXY-D-XYLULOSE-5-PHOSPHATE SYNTHASE, CHLOROPLASTIC"/>
    <property type="match status" value="1"/>
</dbReference>
<dbReference type="Pfam" id="PF02779">
    <property type="entry name" value="Transket_pyr"/>
    <property type="match status" value="1"/>
</dbReference>
<dbReference type="RefSeq" id="WP_089749251.1">
    <property type="nucleotide sequence ID" value="NZ_FOOG01000001.1"/>
</dbReference>
<evidence type="ECO:0000256" key="9">
    <source>
        <dbReference type="ARBA" id="ARBA00023229"/>
    </source>
</evidence>
<dbReference type="Pfam" id="PF13292">
    <property type="entry name" value="DXP_synthase_N"/>
    <property type="match status" value="1"/>
</dbReference>
<feature type="binding site" evidence="10">
    <location>
        <position position="144"/>
    </location>
    <ligand>
        <name>Mg(2+)</name>
        <dbReference type="ChEBI" id="CHEBI:18420"/>
    </ligand>
</feature>
<feature type="binding site" evidence="10">
    <location>
        <begin position="145"/>
        <end position="146"/>
    </location>
    <ligand>
        <name>thiamine diphosphate</name>
        <dbReference type="ChEBI" id="CHEBI:58937"/>
    </ligand>
</feature>
<keyword evidence="9 10" id="KW-0414">Isoprene biosynthesis</keyword>
<evidence type="ECO:0000256" key="10">
    <source>
        <dbReference type="HAMAP-Rule" id="MF_00315"/>
    </source>
</evidence>
<dbReference type="InterPro" id="IPR005475">
    <property type="entry name" value="Transketolase-like_Pyr-bd"/>
</dbReference>
<dbReference type="NCBIfam" id="TIGR00204">
    <property type="entry name" value="dxs"/>
    <property type="match status" value="1"/>
</dbReference>
<evidence type="ECO:0000259" key="11">
    <source>
        <dbReference type="SMART" id="SM00861"/>
    </source>
</evidence>
<keyword evidence="13" id="KW-1185">Reference proteome</keyword>
<feature type="binding site" evidence="10">
    <location>
        <position position="284"/>
    </location>
    <ligand>
        <name>thiamine diphosphate</name>
        <dbReference type="ChEBI" id="CHEBI:58937"/>
    </ligand>
</feature>
<dbReference type="CDD" id="cd02007">
    <property type="entry name" value="TPP_DXS"/>
    <property type="match status" value="1"/>
</dbReference>
<dbReference type="FunFam" id="3.40.50.920:FF:000002">
    <property type="entry name" value="1-deoxy-D-xylulose-5-phosphate synthase"/>
    <property type="match status" value="1"/>
</dbReference>
<dbReference type="InterPro" id="IPR009014">
    <property type="entry name" value="Transketo_C/PFOR_II"/>
</dbReference>
<comment type="cofactor">
    <cofactor evidence="10">
        <name>Mg(2+)</name>
        <dbReference type="ChEBI" id="CHEBI:18420"/>
    </cofactor>
    <text evidence="10">Binds 1 Mg(2+) ion per subunit.</text>
</comment>
<dbReference type="EC" id="2.2.1.7" evidence="10"/>
<dbReference type="SMART" id="SM00861">
    <property type="entry name" value="Transket_pyr"/>
    <property type="match status" value="1"/>
</dbReference>
<evidence type="ECO:0000256" key="8">
    <source>
        <dbReference type="ARBA" id="ARBA00023052"/>
    </source>
</evidence>
<comment type="catalytic activity">
    <reaction evidence="10">
        <text>D-glyceraldehyde 3-phosphate + pyruvate + H(+) = 1-deoxy-D-xylulose 5-phosphate + CO2</text>
        <dbReference type="Rhea" id="RHEA:12605"/>
        <dbReference type="ChEBI" id="CHEBI:15361"/>
        <dbReference type="ChEBI" id="CHEBI:15378"/>
        <dbReference type="ChEBI" id="CHEBI:16526"/>
        <dbReference type="ChEBI" id="CHEBI:57792"/>
        <dbReference type="ChEBI" id="CHEBI:59776"/>
        <dbReference type="EC" id="2.2.1.7"/>
    </reaction>
</comment>
<dbReference type="GO" id="GO:0005829">
    <property type="term" value="C:cytosol"/>
    <property type="evidence" value="ECO:0007669"/>
    <property type="project" value="TreeGrafter"/>
</dbReference>
<evidence type="ECO:0000313" key="13">
    <source>
        <dbReference type="Proteomes" id="UP000198897"/>
    </source>
</evidence>
<reference evidence="13" key="1">
    <citation type="submission" date="2016-10" db="EMBL/GenBank/DDBJ databases">
        <authorList>
            <person name="Varghese N."/>
            <person name="Submissions S."/>
        </authorList>
    </citation>
    <scope>NUCLEOTIDE SEQUENCE [LARGE SCALE GENOMIC DNA]</scope>
    <source>
        <strain evidence="13">FP5</strain>
    </source>
</reference>
<evidence type="ECO:0000256" key="7">
    <source>
        <dbReference type="ARBA" id="ARBA00022977"/>
    </source>
</evidence>
<dbReference type="SUPFAM" id="SSF52518">
    <property type="entry name" value="Thiamin diphosphate-binding fold (THDP-binding)"/>
    <property type="match status" value="2"/>
</dbReference>
<dbReference type="AlphaFoldDB" id="A0A1I2JN08"/>
<dbReference type="GO" id="GO:0000287">
    <property type="term" value="F:magnesium ion binding"/>
    <property type="evidence" value="ECO:0007669"/>
    <property type="project" value="UniProtKB-UniRule"/>
</dbReference>
<keyword evidence="6 10" id="KW-0460">Magnesium</keyword>
<dbReference type="Gene3D" id="3.40.50.920">
    <property type="match status" value="1"/>
</dbReference>
<name>A0A1I2JN08_9BACI</name>
<proteinExistence type="inferred from homology"/>
<comment type="pathway">
    <text evidence="1 10">Metabolic intermediate biosynthesis; 1-deoxy-D-xylulose 5-phosphate biosynthesis; 1-deoxy-D-xylulose 5-phosphate from D-glyceraldehyde 3-phosphate and pyruvate: step 1/1.</text>
</comment>
<evidence type="ECO:0000256" key="3">
    <source>
        <dbReference type="ARBA" id="ARBA00011738"/>
    </source>
</evidence>
<comment type="subunit">
    <text evidence="3 10">Homodimer.</text>
</comment>
<dbReference type="FunFam" id="3.40.50.970:FF:000030">
    <property type="entry name" value="1-deoxy-D-xylulose-5-phosphate synthase"/>
    <property type="match status" value="1"/>
</dbReference>
<dbReference type="PROSITE" id="PS00802">
    <property type="entry name" value="TRANSKETOLASE_2"/>
    <property type="match status" value="1"/>
</dbReference>
<dbReference type="GO" id="GO:0030976">
    <property type="term" value="F:thiamine pyrophosphate binding"/>
    <property type="evidence" value="ECO:0007669"/>
    <property type="project" value="UniProtKB-UniRule"/>
</dbReference>
<dbReference type="GO" id="GO:0019288">
    <property type="term" value="P:isopentenyl diphosphate biosynthetic process, methylerythritol 4-phosphate pathway"/>
    <property type="evidence" value="ECO:0007669"/>
    <property type="project" value="TreeGrafter"/>
</dbReference>
<keyword evidence="5 10" id="KW-0479">Metal-binding</keyword>
<accession>A0A1I2JN08</accession>
<dbReference type="GO" id="GO:0016114">
    <property type="term" value="P:terpenoid biosynthetic process"/>
    <property type="evidence" value="ECO:0007669"/>
    <property type="project" value="UniProtKB-UniRule"/>
</dbReference>
<dbReference type="InterPro" id="IPR033248">
    <property type="entry name" value="Transketolase_C"/>
</dbReference>
<organism evidence="12 13">
    <name type="scientific">Halobacillus alkaliphilus</name>
    <dbReference type="NCBI Taxonomy" id="396056"/>
    <lineage>
        <taxon>Bacteria</taxon>
        <taxon>Bacillati</taxon>
        <taxon>Bacillota</taxon>
        <taxon>Bacilli</taxon>
        <taxon>Bacillales</taxon>
        <taxon>Bacillaceae</taxon>
        <taxon>Halobacillus</taxon>
    </lineage>
</organism>
<dbReference type="PANTHER" id="PTHR43322">
    <property type="entry name" value="1-D-DEOXYXYLULOSE 5-PHOSPHATE SYNTHASE-RELATED"/>
    <property type="match status" value="1"/>
</dbReference>
<comment type="function">
    <text evidence="10">Catalyzes the acyloin condensation reaction between C atoms 2 and 3 of pyruvate and glyceraldehyde 3-phosphate to yield 1-deoxy-D-xylulose-5-phosphate (DXP).</text>
</comment>